<accession>A0ABX0M6Z4</accession>
<keyword evidence="19" id="KW-1185">Reference proteome</keyword>
<feature type="transmembrane region" description="Helical" evidence="14">
    <location>
        <begin position="76"/>
        <end position="99"/>
    </location>
</feature>
<evidence type="ECO:0000256" key="4">
    <source>
        <dbReference type="ARBA" id="ARBA00022679"/>
    </source>
</evidence>
<dbReference type="Pfam" id="PF00990">
    <property type="entry name" value="GGDEF"/>
    <property type="match status" value="1"/>
</dbReference>
<dbReference type="SUPFAM" id="SSF55073">
    <property type="entry name" value="Nucleotide cyclase"/>
    <property type="match status" value="1"/>
</dbReference>
<dbReference type="SMART" id="SM00091">
    <property type="entry name" value="PAS"/>
    <property type="match status" value="3"/>
</dbReference>
<sequence length="964" mass="105881">MVIFSMGNNVHSRASVFRRHTFAPAVPRGARTRGGYPVPRPSPADSSSLPTRPTIAKPMLKRRRWISGPVSLKARFSLAVGMLIVLTATVLTVAAVLIVQRGIETVVGEREASLISQVARGLDNKFMIRQQALVRLARDLERRPLPSSAFQDKLEEHHSMDGFFSNLSVLDAQGEHVANMDFPDTRGQVNFSTRDYFLDTIRSDGPIISRPLRSQISGRPVVIMTAPIHGRDGQISHILLGTIDLAKDSFIKELSIGQVGNTGYFYILSREGEFVAHPDERRILQHIGESGQRAPSVDQAMAGFEGTLRTTAENGADALVSYKRLASTGWLLCAVYPTAEAFAFANKMRWNAAIIAALLLLVIGPVAWLLIDRQLRPLKRLGQQMAAGRGAVAPGAPYADDEIGELRRAFDTLMTERDQAERAVADSERNLRMVADNVPALVGYVDKHECFVFGNERYSAFFGISAAQLPGKHVRDVLGAAVYNVSKPYLDAALSGRAVRFERQVQRHGVTQWDRVAYNPDTDAHGVVQGYFVLVDDITELKATQQVLALSEKRIRTIADNMPALIGYVDTEYRYAFCNRAYGTITDIAPEQIVGRTVSEVFGPKVFAAVAAQMAAALAGRRVSFERPAAELKGNRYLQTEYIPDIGLDGKVAGFYTMVMDITERKAAELALAAQQRLLHTVTDNLPALVNFMDRDGRFGFVNRHHESWFGVPLARIHGSLVSSLFTEAEAEVHQRAFDQAMTGQTVKFDFARVQGGDKRHYHATYIPQVDCAGHAVGVTGLVNDVTDAKLLEEQLSTLARFDALTGLPNRTHLTERIARAQTRSARNGSVMAVMYLDLDKFKSINDSFGHSGGDTVLIEFGRRLSACVRQSDTVGRLAGDEFVILLEGLQNAAECAVVARKIIKVMEKPFEIDGVARIVSTSIGVATAENGLAGVDTLLKHADDALYRAKDSGRNRYAMTSVK</sequence>
<keyword evidence="4" id="KW-0808">Transferase</keyword>
<dbReference type="SUPFAM" id="SSF55785">
    <property type="entry name" value="PYP-like sensor domain (PAS domain)"/>
    <property type="match status" value="3"/>
</dbReference>
<feature type="domain" description="PAC" evidence="16">
    <location>
        <begin position="745"/>
        <end position="798"/>
    </location>
</feature>
<evidence type="ECO:0000259" key="17">
    <source>
        <dbReference type="PROSITE" id="PS50887"/>
    </source>
</evidence>
<evidence type="ECO:0000313" key="19">
    <source>
        <dbReference type="Proteomes" id="UP000819052"/>
    </source>
</evidence>
<keyword evidence="12" id="KW-0175">Coiled coil</keyword>
<evidence type="ECO:0000256" key="1">
    <source>
        <dbReference type="ARBA" id="ARBA00004651"/>
    </source>
</evidence>
<dbReference type="Proteomes" id="UP000819052">
    <property type="component" value="Unassembled WGS sequence"/>
</dbReference>
<dbReference type="PROSITE" id="PS50887">
    <property type="entry name" value="GGDEF"/>
    <property type="match status" value="1"/>
</dbReference>
<feature type="domain" description="PAS" evidence="15">
    <location>
        <begin position="427"/>
        <end position="497"/>
    </location>
</feature>
<feature type="domain" description="PAC" evidence="16">
    <location>
        <begin position="495"/>
        <end position="550"/>
    </location>
</feature>
<evidence type="ECO:0000256" key="3">
    <source>
        <dbReference type="ARBA" id="ARBA00022553"/>
    </source>
</evidence>
<feature type="coiled-coil region" evidence="12">
    <location>
        <begin position="403"/>
        <end position="437"/>
    </location>
</feature>
<dbReference type="SMART" id="SM00267">
    <property type="entry name" value="GGDEF"/>
    <property type="match status" value="1"/>
</dbReference>
<dbReference type="Pfam" id="PF02743">
    <property type="entry name" value="dCache_1"/>
    <property type="match status" value="1"/>
</dbReference>
<dbReference type="NCBIfam" id="TIGR00229">
    <property type="entry name" value="sensory_box"/>
    <property type="match status" value="3"/>
</dbReference>
<keyword evidence="5 14" id="KW-0812">Transmembrane</keyword>
<evidence type="ECO:0000256" key="11">
    <source>
        <dbReference type="ARBA" id="ARBA00023136"/>
    </source>
</evidence>
<evidence type="ECO:0000256" key="5">
    <source>
        <dbReference type="ARBA" id="ARBA00022692"/>
    </source>
</evidence>
<feature type="domain" description="GGDEF" evidence="17">
    <location>
        <begin position="830"/>
        <end position="963"/>
    </location>
</feature>
<evidence type="ECO:0000256" key="10">
    <source>
        <dbReference type="ARBA" id="ARBA00023012"/>
    </source>
</evidence>
<evidence type="ECO:0000259" key="16">
    <source>
        <dbReference type="PROSITE" id="PS50113"/>
    </source>
</evidence>
<dbReference type="Pfam" id="PF08448">
    <property type="entry name" value="PAS_4"/>
    <property type="match status" value="3"/>
</dbReference>
<dbReference type="InterPro" id="IPR000014">
    <property type="entry name" value="PAS"/>
</dbReference>
<dbReference type="InterPro" id="IPR029151">
    <property type="entry name" value="Sensor-like_sf"/>
</dbReference>
<keyword evidence="10" id="KW-0902">Two-component regulatory system</keyword>
<dbReference type="SUPFAM" id="SSF103190">
    <property type="entry name" value="Sensory domain-like"/>
    <property type="match status" value="1"/>
</dbReference>
<keyword evidence="6" id="KW-0547">Nucleotide-binding</keyword>
<dbReference type="CDD" id="cd12914">
    <property type="entry name" value="PDC1_DGC_like"/>
    <property type="match status" value="1"/>
</dbReference>
<dbReference type="EMBL" id="VVIW01000014">
    <property type="protein sequence ID" value="NHZ42717.1"/>
    <property type="molecule type" value="Genomic_DNA"/>
</dbReference>
<dbReference type="Gene3D" id="3.30.70.270">
    <property type="match status" value="1"/>
</dbReference>
<evidence type="ECO:0000256" key="9">
    <source>
        <dbReference type="ARBA" id="ARBA00022989"/>
    </source>
</evidence>
<dbReference type="PANTHER" id="PTHR44757:SF2">
    <property type="entry name" value="BIOFILM ARCHITECTURE MAINTENANCE PROTEIN MBAA"/>
    <property type="match status" value="1"/>
</dbReference>
<dbReference type="InterPro" id="IPR035965">
    <property type="entry name" value="PAS-like_dom_sf"/>
</dbReference>
<evidence type="ECO:0000256" key="13">
    <source>
        <dbReference type="SAM" id="MobiDB-lite"/>
    </source>
</evidence>
<dbReference type="CDD" id="cd01949">
    <property type="entry name" value="GGDEF"/>
    <property type="match status" value="1"/>
</dbReference>
<dbReference type="CDD" id="cd12912">
    <property type="entry name" value="PDC2_MCP_like"/>
    <property type="match status" value="1"/>
</dbReference>
<dbReference type="Gene3D" id="6.10.340.10">
    <property type="match status" value="1"/>
</dbReference>
<dbReference type="InterPro" id="IPR013656">
    <property type="entry name" value="PAS_4"/>
</dbReference>
<dbReference type="InterPro" id="IPR029787">
    <property type="entry name" value="Nucleotide_cyclase"/>
</dbReference>
<feature type="domain" description="PAS" evidence="15">
    <location>
        <begin position="551"/>
        <end position="621"/>
    </location>
</feature>
<dbReference type="InterPro" id="IPR033479">
    <property type="entry name" value="dCache_1"/>
</dbReference>
<evidence type="ECO:0000256" key="14">
    <source>
        <dbReference type="SAM" id="Phobius"/>
    </source>
</evidence>
<evidence type="ECO:0000313" key="18">
    <source>
        <dbReference type="EMBL" id="NHZ42717.1"/>
    </source>
</evidence>
<gene>
    <name evidence="18" type="ORF">F1609_21440</name>
</gene>
<keyword evidence="2" id="KW-1003">Cell membrane</keyword>
<evidence type="ECO:0000256" key="12">
    <source>
        <dbReference type="SAM" id="Coils"/>
    </source>
</evidence>
<dbReference type="InterPro" id="IPR043128">
    <property type="entry name" value="Rev_trsase/Diguanyl_cyclase"/>
</dbReference>
<feature type="transmembrane region" description="Helical" evidence="14">
    <location>
        <begin position="350"/>
        <end position="371"/>
    </location>
</feature>
<feature type="region of interest" description="Disordered" evidence="13">
    <location>
        <begin position="28"/>
        <end position="53"/>
    </location>
</feature>
<evidence type="ECO:0000259" key="15">
    <source>
        <dbReference type="PROSITE" id="PS50112"/>
    </source>
</evidence>
<dbReference type="Gene3D" id="3.30.450.20">
    <property type="entry name" value="PAS domain"/>
    <property type="match status" value="4"/>
</dbReference>
<reference evidence="18 19" key="1">
    <citation type="submission" date="2019-09" db="EMBL/GenBank/DDBJ databases">
        <title>Taxonomy of Antarctic Massilia spp.: description of Massilia rubra sp. nov., Massilia aquatica sp. nov., Massilia mucilaginosa sp. nov., Massilia frigida sp. nov. isolated from streams, lakes and regoliths.</title>
        <authorList>
            <person name="Holochova P."/>
            <person name="Sedlacek I."/>
            <person name="Kralova S."/>
            <person name="Maslanova I."/>
            <person name="Busse H.-J."/>
            <person name="Stankova E."/>
            <person name="Vrbovska V."/>
            <person name="Kovarovic V."/>
            <person name="Bartak M."/>
            <person name="Svec P."/>
            <person name="Pantucek R."/>
        </authorList>
    </citation>
    <scope>NUCLEOTIDE SEQUENCE [LARGE SCALE GENOMIC DNA]</scope>
    <source>
        <strain evidence="18 19">CCM 8693</strain>
    </source>
</reference>
<dbReference type="CDD" id="cd00130">
    <property type="entry name" value="PAS"/>
    <property type="match status" value="1"/>
</dbReference>
<dbReference type="NCBIfam" id="TIGR00254">
    <property type="entry name" value="GGDEF"/>
    <property type="match status" value="1"/>
</dbReference>
<comment type="caution">
    <text evidence="18">The sequence shown here is derived from an EMBL/GenBank/DDBJ whole genome shotgun (WGS) entry which is preliminary data.</text>
</comment>
<proteinExistence type="predicted"/>
<keyword evidence="3" id="KW-0597">Phosphoprotein</keyword>
<dbReference type="InterPro" id="IPR000160">
    <property type="entry name" value="GGDEF_dom"/>
</dbReference>
<evidence type="ECO:0000256" key="7">
    <source>
        <dbReference type="ARBA" id="ARBA00022777"/>
    </source>
</evidence>
<protein>
    <submittedName>
        <fullName evidence="18">Diguanylate cyclase</fullName>
    </submittedName>
</protein>
<keyword evidence="11 14" id="KW-0472">Membrane</keyword>
<keyword evidence="7" id="KW-0418">Kinase</keyword>
<comment type="subcellular location">
    <subcellularLocation>
        <location evidence="1">Cell membrane</location>
        <topology evidence="1">Multi-pass membrane protein</topology>
    </subcellularLocation>
</comment>
<dbReference type="PANTHER" id="PTHR44757">
    <property type="entry name" value="DIGUANYLATE CYCLASE DGCP"/>
    <property type="match status" value="1"/>
</dbReference>
<dbReference type="PROSITE" id="PS50112">
    <property type="entry name" value="PAS"/>
    <property type="match status" value="2"/>
</dbReference>
<keyword evidence="8" id="KW-0067">ATP-binding</keyword>
<dbReference type="InterPro" id="IPR052155">
    <property type="entry name" value="Biofilm_reg_signaling"/>
</dbReference>
<evidence type="ECO:0000256" key="2">
    <source>
        <dbReference type="ARBA" id="ARBA00022475"/>
    </source>
</evidence>
<organism evidence="18 19">
    <name type="scientific">Massilia aquatica</name>
    <dbReference type="NCBI Taxonomy" id="2609000"/>
    <lineage>
        <taxon>Bacteria</taxon>
        <taxon>Pseudomonadati</taxon>
        <taxon>Pseudomonadota</taxon>
        <taxon>Betaproteobacteria</taxon>
        <taxon>Burkholderiales</taxon>
        <taxon>Oxalobacteraceae</taxon>
        <taxon>Telluria group</taxon>
        <taxon>Massilia</taxon>
    </lineage>
</organism>
<evidence type="ECO:0000256" key="8">
    <source>
        <dbReference type="ARBA" id="ARBA00022840"/>
    </source>
</evidence>
<dbReference type="InterPro" id="IPR000700">
    <property type="entry name" value="PAS-assoc_C"/>
</dbReference>
<name>A0ABX0M6Z4_9BURK</name>
<evidence type="ECO:0000256" key="6">
    <source>
        <dbReference type="ARBA" id="ARBA00022741"/>
    </source>
</evidence>
<dbReference type="PROSITE" id="PS50113">
    <property type="entry name" value="PAC"/>
    <property type="match status" value="2"/>
</dbReference>
<keyword evidence="9 14" id="KW-1133">Transmembrane helix</keyword>